<organism evidence="2 3">
    <name type="scientific">Aspergillus taichungensis</name>
    <dbReference type="NCBI Taxonomy" id="482145"/>
    <lineage>
        <taxon>Eukaryota</taxon>
        <taxon>Fungi</taxon>
        <taxon>Dikarya</taxon>
        <taxon>Ascomycota</taxon>
        <taxon>Pezizomycotina</taxon>
        <taxon>Eurotiomycetes</taxon>
        <taxon>Eurotiomycetidae</taxon>
        <taxon>Eurotiales</taxon>
        <taxon>Aspergillaceae</taxon>
        <taxon>Aspergillus</taxon>
        <taxon>Aspergillus subgen. Circumdati</taxon>
    </lineage>
</organism>
<feature type="compositionally biased region" description="Basic residues" evidence="1">
    <location>
        <begin position="185"/>
        <end position="202"/>
    </location>
</feature>
<evidence type="ECO:0000313" key="2">
    <source>
        <dbReference type="EMBL" id="PLN77724.1"/>
    </source>
</evidence>
<name>A0A2J5HL49_9EURO</name>
<proteinExistence type="predicted"/>
<evidence type="ECO:0000256" key="1">
    <source>
        <dbReference type="SAM" id="MobiDB-lite"/>
    </source>
</evidence>
<gene>
    <name evidence="2" type="ORF">BDW42DRAFT_176397</name>
</gene>
<dbReference type="AlphaFoldDB" id="A0A2J5HL49"/>
<feature type="region of interest" description="Disordered" evidence="1">
    <location>
        <begin position="73"/>
        <end position="97"/>
    </location>
</feature>
<reference evidence="3" key="1">
    <citation type="submission" date="2017-12" db="EMBL/GenBank/DDBJ databases">
        <authorList>
            <consortium name="DOE Joint Genome Institute"/>
            <person name="Mondo S.J."/>
            <person name="Kjaerbolling I."/>
            <person name="Vesth T.C."/>
            <person name="Frisvad J.C."/>
            <person name="Nybo J.L."/>
            <person name="Theobald S."/>
            <person name="Kuo A."/>
            <person name="Bowyer P."/>
            <person name="Matsuda Y."/>
            <person name="Lyhne E.K."/>
            <person name="Kogle M.E."/>
            <person name="Clum A."/>
            <person name="Lipzen A."/>
            <person name="Salamov A."/>
            <person name="Ngan C.Y."/>
            <person name="Daum C."/>
            <person name="Chiniquy J."/>
            <person name="Barry K."/>
            <person name="LaButti K."/>
            <person name="Haridas S."/>
            <person name="Simmons B.A."/>
            <person name="Magnuson J.K."/>
            <person name="Mortensen U.H."/>
            <person name="Larsen T.O."/>
            <person name="Grigoriev I.V."/>
            <person name="Baker S.E."/>
            <person name="Andersen M.R."/>
            <person name="Nordberg H.P."/>
            <person name="Cantor M.N."/>
            <person name="Hua S.X."/>
        </authorList>
    </citation>
    <scope>NUCLEOTIDE SEQUENCE [LARGE SCALE GENOMIC DNA]</scope>
    <source>
        <strain evidence="3">IBT 19404</strain>
    </source>
</reference>
<protein>
    <submittedName>
        <fullName evidence="2">Uncharacterized protein</fullName>
    </submittedName>
</protein>
<sequence>MLKGHYFQPSQSTMNDADTTMLPPYPPPTGFAHWAYTTSPFWSILPPMQLTPPILLIPIRSPNPSTTIYQVDTQSGDTTLAKNQDSRPRPSRHTVLGPWRSEDSTAVVPLLRREGPNTFRLLFGWDGGAVANEDEVAMVMVDERSNAVVADPFRPDDPPSVSKKDLYPQRDKKRKKAPLGETQARTKKQLKRARYKARKKERRLLGGKY</sequence>
<feature type="region of interest" description="Disordered" evidence="1">
    <location>
        <begin position="1"/>
        <end position="21"/>
    </location>
</feature>
<accession>A0A2J5HL49</accession>
<keyword evidence="3" id="KW-1185">Reference proteome</keyword>
<dbReference type="EMBL" id="KZ559590">
    <property type="protein sequence ID" value="PLN77724.1"/>
    <property type="molecule type" value="Genomic_DNA"/>
</dbReference>
<feature type="compositionally biased region" description="Polar residues" evidence="1">
    <location>
        <begin position="73"/>
        <end position="83"/>
    </location>
</feature>
<feature type="compositionally biased region" description="Polar residues" evidence="1">
    <location>
        <begin position="8"/>
        <end position="18"/>
    </location>
</feature>
<dbReference type="Proteomes" id="UP000235023">
    <property type="component" value="Unassembled WGS sequence"/>
</dbReference>
<feature type="region of interest" description="Disordered" evidence="1">
    <location>
        <begin position="150"/>
        <end position="209"/>
    </location>
</feature>
<evidence type="ECO:0000313" key="3">
    <source>
        <dbReference type="Proteomes" id="UP000235023"/>
    </source>
</evidence>
<feature type="compositionally biased region" description="Basic and acidic residues" evidence="1">
    <location>
        <begin position="153"/>
        <end position="170"/>
    </location>
</feature>